<reference evidence="2 3" key="1">
    <citation type="submission" date="2018-08" db="EMBL/GenBank/DDBJ databases">
        <title>Actinomadura jelena sp. nov., a novel Actinomycete isolated from soil in Chad.</title>
        <authorList>
            <person name="Shi L."/>
        </authorList>
    </citation>
    <scope>NUCLEOTIDE SEQUENCE [LARGE SCALE GENOMIC DNA]</scope>
    <source>
        <strain evidence="2 3">NEAU-G17</strain>
    </source>
</reference>
<evidence type="ECO:0008006" key="4">
    <source>
        <dbReference type="Google" id="ProtNLM"/>
    </source>
</evidence>
<evidence type="ECO:0000313" key="2">
    <source>
        <dbReference type="EMBL" id="RFU42849.1"/>
    </source>
</evidence>
<organism evidence="2 3">
    <name type="scientific">Actinomadura logoneensis</name>
    <dbReference type="NCBI Taxonomy" id="2293572"/>
    <lineage>
        <taxon>Bacteria</taxon>
        <taxon>Bacillati</taxon>
        <taxon>Actinomycetota</taxon>
        <taxon>Actinomycetes</taxon>
        <taxon>Streptosporangiales</taxon>
        <taxon>Thermomonosporaceae</taxon>
        <taxon>Actinomadura</taxon>
    </lineage>
</organism>
<protein>
    <recommendedName>
        <fullName evidence="4">DUF333 domain-containing protein</fullName>
    </recommendedName>
</protein>
<proteinExistence type="predicted"/>
<feature type="region of interest" description="Disordered" evidence="1">
    <location>
        <begin position="11"/>
        <end position="68"/>
    </location>
</feature>
<accession>A0A372JSC5</accession>
<evidence type="ECO:0000256" key="1">
    <source>
        <dbReference type="SAM" id="MobiDB-lite"/>
    </source>
</evidence>
<keyword evidence="3" id="KW-1185">Reference proteome</keyword>
<sequence>MAAVAFAGTACGSDGGHAKSGGTSAAPKGAAVAKARGGTAATTPATHPSPTGHGTGGTAPPKLSGVAPQASVKVGRVCSDNGMVARTSDGKAAFCTMRKGEKQPRWVAANGAAPIPTGSVKPGSTCSDVGAVGQTQQGNGLVCVKHGGTRTWTEVKGSVAIPGAIRPGGFCAPLGAKGQTAQGVVYTCTRTAADKQARWRK</sequence>
<gene>
    <name evidence="2" type="ORF">DZF91_04360</name>
</gene>
<evidence type="ECO:0000313" key="3">
    <source>
        <dbReference type="Proteomes" id="UP000261811"/>
    </source>
</evidence>
<dbReference type="EMBL" id="QURH01000089">
    <property type="protein sequence ID" value="RFU42849.1"/>
    <property type="molecule type" value="Genomic_DNA"/>
</dbReference>
<feature type="compositionally biased region" description="Low complexity" evidence="1">
    <location>
        <begin position="22"/>
        <end position="52"/>
    </location>
</feature>
<comment type="caution">
    <text evidence="2">The sequence shown here is derived from an EMBL/GenBank/DDBJ whole genome shotgun (WGS) entry which is preliminary data.</text>
</comment>
<name>A0A372JSC5_9ACTN</name>
<dbReference type="AlphaFoldDB" id="A0A372JSC5"/>
<dbReference type="Proteomes" id="UP000261811">
    <property type="component" value="Unassembled WGS sequence"/>
</dbReference>